<dbReference type="RefSeq" id="WP_064548555.1">
    <property type="nucleotide sequence ID" value="NZ_LXEQ01000061.1"/>
</dbReference>
<proteinExistence type="predicted"/>
<gene>
    <name evidence="2" type="ORF">M976_04200</name>
</gene>
<dbReference type="PANTHER" id="PTHR43245">
    <property type="entry name" value="BIFUNCTIONAL POLYMYXIN RESISTANCE PROTEIN ARNA"/>
    <property type="match status" value="1"/>
</dbReference>
<dbReference type="PANTHER" id="PTHR43245:SF24">
    <property type="entry name" value="DEHYDROGENASE"/>
    <property type="match status" value="1"/>
</dbReference>
<dbReference type="InterPro" id="IPR036291">
    <property type="entry name" value="NAD(P)-bd_dom_sf"/>
</dbReference>
<feature type="domain" description="NAD-dependent epimerase/dehydratase" evidence="1">
    <location>
        <begin position="4"/>
        <end position="215"/>
    </location>
</feature>
<dbReference type="Proteomes" id="UP000078407">
    <property type="component" value="Unassembled WGS sequence"/>
</dbReference>
<organism evidence="2 3">
    <name type="scientific">Buttiauxella ferragutiae ATCC 51602</name>
    <dbReference type="NCBI Taxonomy" id="1354252"/>
    <lineage>
        <taxon>Bacteria</taxon>
        <taxon>Pseudomonadati</taxon>
        <taxon>Pseudomonadota</taxon>
        <taxon>Gammaproteobacteria</taxon>
        <taxon>Enterobacterales</taxon>
        <taxon>Enterobacteriaceae</taxon>
        <taxon>Buttiauxella</taxon>
    </lineage>
</organism>
<evidence type="ECO:0000313" key="2">
    <source>
        <dbReference type="EMBL" id="OAT24745.1"/>
    </source>
</evidence>
<name>A0ABX2W2K1_9ENTR</name>
<accession>A0ABX2W2K1</accession>
<comment type="caution">
    <text evidence="2">The sequence shown here is derived from an EMBL/GenBank/DDBJ whole genome shotgun (WGS) entry which is preliminary data.</text>
</comment>
<dbReference type="Gene3D" id="3.40.50.720">
    <property type="entry name" value="NAD(P)-binding Rossmann-like Domain"/>
    <property type="match status" value="1"/>
</dbReference>
<evidence type="ECO:0000313" key="3">
    <source>
        <dbReference type="Proteomes" id="UP000078407"/>
    </source>
</evidence>
<dbReference type="SUPFAM" id="SSF51735">
    <property type="entry name" value="NAD(P)-binding Rossmann-fold domains"/>
    <property type="match status" value="1"/>
</dbReference>
<keyword evidence="3" id="KW-1185">Reference proteome</keyword>
<dbReference type="EMBL" id="LXEQ01000061">
    <property type="protein sequence ID" value="OAT24745.1"/>
    <property type="molecule type" value="Genomic_DNA"/>
</dbReference>
<protein>
    <submittedName>
        <fullName evidence="2">NAD(P)H steroid dehydrogenase-like protein in alkane synthesis cluster</fullName>
    </submittedName>
</protein>
<dbReference type="InterPro" id="IPR050177">
    <property type="entry name" value="Lipid_A_modif_metabolic_enz"/>
</dbReference>
<dbReference type="Pfam" id="PF01370">
    <property type="entry name" value="Epimerase"/>
    <property type="match status" value="1"/>
</dbReference>
<sequence>MTKILITGASGFIGNAFLRHFADVDGLELYGVGRREVHNLPDTVRYSRLDLARLDDLDFAPDVVIHAAGRTSPWGTPEDYWRDNVLTTEDTIKFCRHRGNPRLIYLSSAAVYYRYQHQLGLTEQSKIGPDFANEYARTKFCGEERVQTYRGEKTILRPCAVFGPGDKLLFPPLLNAARKKMLPLITADATPACSDIMYIDVLCEYLLRAATLPQLRPIYNLSNSEPVEINTFLQQVLKRFDLPAPTKHLSVNHAMLIANVVEGVWRLLKITKEPPITRFGVGVFGYSKTLDIRAALEDFGAPCCSLSAGLNAFIQQYSKAIR</sequence>
<reference evidence="2 3" key="1">
    <citation type="submission" date="2016-04" db="EMBL/GenBank/DDBJ databases">
        <title>ATOL: Assembling a taxonomically balanced genome-scale reconstruction of the evolutionary history of the Enterobacteriaceae.</title>
        <authorList>
            <person name="Plunkett G.III."/>
            <person name="Neeno-Eckwall E.C."/>
            <person name="Glasner J.D."/>
            <person name="Perna N.T."/>
        </authorList>
    </citation>
    <scope>NUCLEOTIDE SEQUENCE [LARGE SCALE GENOMIC DNA]</scope>
    <source>
        <strain evidence="2 3">ATCC 51602</strain>
    </source>
</reference>
<dbReference type="InterPro" id="IPR001509">
    <property type="entry name" value="Epimerase_deHydtase"/>
</dbReference>
<dbReference type="CDD" id="cd08946">
    <property type="entry name" value="SDR_e"/>
    <property type="match status" value="1"/>
</dbReference>
<evidence type="ECO:0000259" key="1">
    <source>
        <dbReference type="Pfam" id="PF01370"/>
    </source>
</evidence>